<evidence type="ECO:0000313" key="5">
    <source>
        <dbReference type="EMBL" id="WGZ90880.1"/>
    </source>
</evidence>
<dbReference type="InterPro" id="IPR036770">
    <property type="entry name" value="Ankyrin_rpt-contain_sf"/>
</dbReference>
<dbReference type="SMART" id="SM00248">
    <property type="entry name" value="ANK"/>
    <property type="match status" value="5"/>
</dbReference>
<dbReference type="InterPro" id="IPR002110">
    <property type="entry name" value="Ankyrin_rpt"/>
</dbReference>
<organism evidence="5">
    <name type="scientific">Candidatus Thiocaldithrix dubininis</name>
    <dbReference type="NCBI Taxonomy" id="3080823"/>
    <lineage>
        <taxon>Bacteria</taxon>
        <taxon>Pseudomonadati</taxon>
        <taxon>Pseudomonadota</taxon>
        <taxon>Gammaproteobacteria</taxon>
        <taxon>Thiotrichales</taxon>
        <taxon>Thiotrichaceae</taxon>
        <taxon>Candidatus Thiocaldithrix</taxon>
    </lineage>
</organism>
<dbReference type="EMBL" id="CP124755">
    <property type="protein sequence ID" value="WGZ90880.1"/>
    <property type="molecule type" value="Genomic_DNA"/>
</dbReference>
<reference evidence="5" key="2">
    <citation type="submission" date="2023-04" db="EMBL/GenBank/DDBJ databases">
        <authorList>
            <person name="Beletskiy A.V."/>
            <person name="Mardanov A.V."/>
            <person name="Ravin N.V."/>
        </authorList>
    </citation>
    <scope>NUCLEOTIDE SEQUENCE</scope>
    <source>
        <strain evidence="5">GKL-01</strain>
    </source>
</reference>
<reference evidence="5" key="1">
    <citation type="journal article" date="2023" name="Int. J. Mol. Sci.">
        <title>Metagenomics Revealed a New Genus 'Candidatus Thiocaldithrix dubininis' gen. nov., sp. nov. and a New Species 'Candidatus Thiothrix putei' sp. nov. in the Family Thiotrichaceae, Some Members of Which Have Traits of Both Na+- and H+-Motive Energetics.</title>
        <authorList>
            <person name="Ravin N.V."/>
            <person name="Muntyan M.S."/>
            <person name="Smolyakov D.D."/>
            <person name="Rudenko T.S."/>
            <person name="Beletsky A.V."/>
            <person name="Mardanov A.V."/>
            <person name="Grabovich M.Y."/>
        </authorList>
    </citation>
    <scope>NUCLEOTIDE SEQUENCE</scope>
    <source>
        <strain evidence="5">GKL-01</strain>
    </source>
</reference>
<dbReference type="KEGG" id="tdu:QJT80_00075"/>
<evidence type="ECO:0000256" key="4">
    <source>
        <dbReference type="SAM" id="SignalP"/>
    </source>
</evidence>
<evidence type="ECO:0000256" key="1">
    <source>
        <dbReference type="ARBA" id="ARBA00022737"/>
    </source>
</evidence>
<feature type="signal peptide" evidence="4">
    <location>
        <begin position="1"/>
        <end position="23"/>
    </location>
</feature>
<evidence type="ECO:0000256" key="2">
    <source>
        <dbReference type="ARBA" id="ARBA00023043"/>
    </source>
</evidence>
<feature type="chain" id="PRO_5041700539" evidence="4">
    <location>
        <begin position="24"/>
        <end position="272"/>
    </location>
</feature>
<gene>
    <name evidence="5" type="ORF">QJT80_00075</name>
</gene>
<protein>
    <submittedName>
        <fullName evidence="5">Ankyrin repeat domain-containing protein</fullName>
    </submittedName>
</protein>
<dbReference type="PROSITE" id="PS50297">
    <property type="entry name" value="ANK_REP_REGION"/>
    <property type="match status" value="1"/>
</dbReference>
<dbReference type="PROSITE" id="PS50088">
    <property type="entry name" value="ANK_REPEAT"/>
    <property type="match status" value="1"/>
</dbReference>
<dbReference type="Pfam" id="PF12796">
    <property type="entry name" value="Ank_2"/>
    <property type="match status" value="1"/>
</dbReference>
<dbReference type="AlphaFoldDB" id="A0AA95H7G0"/>
<dbReference type="SUPFAM" id="SSF48403">
    <property type="entry name" value="Ankyrin repeat"/>
    <property type="match status" value="1"/>
</dbReference>
<evidence type="ECO:0000256" key="3">
    <source>
        <dbReference type="PROSITE-ProRule" id="PRU00023"/>
    </source>
</evidence>
<keyword evidence="1" id="KW-0677">Repeat</keyword>
<feature type="repeat" description="ANK" evidence="3">
    <location>
        <begin position="202"/>
        <end position="234"/>
    </location>
</feature>
<dbReference type="PANTHER" id="PTHR24198:SF165">
    <property type="entry name" value="ANKYRIN REPEAT-CONTAINING PROTEIN-RELATED"/>
    <property type="match status" value="1"/>
</dbReference>
<sequence length="272" mass="30013">MNAQIKLVLLIAGLITLNSNARAEQACSTYAEKAVNQYNTQQQASCHLGGLRWNNDQYGQQAWCNSAHAEVVDTEQFARSRTLLSCIANGTVVDMDDMDKAVWTLDSELMSAAARGDTARMLQVIAAGANFTQKGETLMVKAINQKDYELMQVLLRLGVPLTAQGKNPLGRMSYYSSTDPAELQMLEWLLKNGLSPNDATENPYSPLYYAVKHNNDQAVRVLLRYAANPNMNRTGYTDCSMALPLDIAISQGNDAMVTQLRRAGAYTQTNCR</sequence>
<proteinExistence type="predicted"/>
<dbReference type="Proteomes" id="UP001300672">
    <property type="component" value="Chromosome"/>
</dbReference>
<accession>A0AA95H7G0</accession>
<dbReference type="Gene3D" id="1.25.40.20">
    <property type="entry name" value="Ankyrin repeat-containing domain"/>
    <property type="match status" value="1"/>
</dbReference>
<keyword evidence="2 3" id="KW-0040">ANK repeat</keyword>
<name>A0AA95H7G0_9GAMM</name>
<keyword evidence="4" id="KW-0732">Signal</keyword>
<dbReference type="PANTHER" id="PTHR24198">
    <property type="entry name" value="ANKYRIN REPEAT AND PROTEIN KINASE DOMAIN-CONTAINING PROTEIN"/>
    <property type="match status" value="1"/>
</dbReference>